<dbReference type="OrthoDB" id="3556991at2"/>
<dbReference type="GO" id="GO:0005886">
    <property type="term" value="C:plasma membrane"/>
    <property type="evidence" value="ECO:0007669"/>
    <property type="project" value="UniProtKB-SubCell"/>
</dbReference>
<gene>
    <name evidence="8" type="ORF">F0Q45_05675</name>
</gene>
<keyword evidence="3" id="KW-1003">Cell membrane</keyword>
<dbReference type="PANTHER" id="PTHR34584:SF1">
    <property type="entry name" value="NA(+)_H(+) ANTIPORTER SUBUNIT E1"/>
    <property type="match status" value="1"/>
</dbReference>
<keyword evidence="4 7" id="KW-0812">Transmembrane</keyword>
<dbReference type="NCBIfam" id="NF006521">
    <property type="entry name" value="PRK08965.1-5"/>
    <property type="match status" value="1"/>
</dbReference>
<dbReference type="Proteomes" id="UP000324701">
    <property type="component" value="Unassembled WGS sequence"/>
</dbReference>
<dbReference type="AlphaFoldDB" id="A0A5B1BQZ0"/>
<evidence type="ECO:0000313" key="9">
    <source>
        <dbReference type="Proteomes" id="UP000324701"/>
    </source>
</evidence>
<dbReference type="PANTHER" id="PTHR34584">
    <property type="entry name" value="NA(+)/H(+) ANTIPORTER SUBUNIT E1"/>
    <property type="match status" value="1"/>
</dbReference>
<comment type="similarity">
    <text evidence="2">Belongs to the CPA3 antiporters (TC 2.A.63) subunit E family.</text>
</comment>
<evidence type="ECO:0000256" key="7">
    <source>
        <dbReference type="SAM" id="Phobius"/>
    </source>
</evidence>
<accession>A0A5B1BQZ0</accession>
<dbReference type="InterPro" id="IPR002758">
    <property type="entry name" value="Cation_antiport_E"/>
</dbReference>
<evidence type="ECO:0000256" key="5">
    <source>
        <dbReference type="ARBA" id="ARBA00022989"/>
    </source>
</evidence>
<comment type="caution">
    <text evidence="8">The sequence shown here is derived from an EMBL/GenBank/DDBJ whole genome shotgun (WGS) entry which is preliminary data.</text>
</comment>
<evidence type="ECO:0000256" key="2">
    <source>
        <dbReference type="ARBA" id="ARBA00006228"/>
    </source>
</evidence>
<evidence type="ECO:0000313" key="8">
    <source>
        <dbReference type="EMBL" id="KAA1251218.1"/>
    </source>
</evidence>
<organism evidence="8 9">
    <name type="scientific">Mycobacterium simiae</name>
    <name type="common">Mycobacterium habana</name>
    <dbReference type="NCBI Taxonomy" id="1784"/>
    <lineage>
        <taxon>Bacteria</taxon>
        <taxon>Bacillati</taxon>
        <taxon>Actinomycetota</taxon>
        <taxon>Actinomycetes</taxon>
        <taxon>Mycobacteriales</taxon>
        <taxon>Mycobacteriaceae</taxon>
        <taxon>Mycobacterium</taxon>
        <taxon>Mycobacterium simiae complex</taxon>
    </lineage>
</organism>
<protein>
    <submittedName>
        <fullName evidence="8">Na+/H+ antiporter subunit E</fullName>
    </submittedName>
</protein>
<evidence type="ECO:0000256" key="1">
    <source>
        <dbReference type="ARBA" id="ARBA00004651"/>
    </source>
</evidence>
<dbReference type="EMBL" id="VTZN01000020">
    <property type="protein sequence ID" value="KAA1251218.1"/>
    <property type="molecule type" value="Genomic_DNA"/>
</dbReference>
<dbReference type="Pfam" id="PF01899">
    <property type="entry name" value="MNHE"/>
    <property type="match status" value="1"/>
</dbReference>
<feature type="transmembrane region" description="Helical" evidence="7">
    <location>
        <begin position="63"/>
        <end position="83"/>
    </location>
</feature>
<feature type="transmembrane region" description="Helical" evidence="7">
    <location>
        <begin position="103"/>
        <end position="122"/>
    </location>
</feature>
<keyword evidence="9" id="KW-1185">Reference proteome</keyword>
<sequence length="177" mass="19320">MRAVLRRVTVLIALMAVWQLLWGDYSVATAISGLLVAAAITTLLSLPAVPVQGRLHPVSLVRLIARVGWYLLVSSVQVSWLAIRPSPPPPAAVLRVQLSVKSDLVLVLAANIMSLLPGSISLEIDQVRRVMFCHVIDAGSPRAVAAFYRQVTNVERLLVAAFERDAEWLPAPTEEQQ</sequence>
<evidence type="ECO:0000256" key="6">
    <source>
        <dbReference type="ARBA" id="ARBA00023136"/>
    </source>
</evidence>
<evidence type="ECO:0000256" key="4">
    <source>
        <dbReference type="ARBA" id="ARBA00022692"/>
    </source>
</evidence>
<dbReference type="GO" id="GO:0008324">
    <property type="term" value="F:monoatomic cation transmembrane transporter activity"/>
    <property type="evidence" value="ECO:0007669"/>
    <property type="project" value="InterPro"/>
</dbReference>
<proteinExistence type="inferred from homology"/>
<evidence type="ECO:0000256" key="3">
    <source>
        <dbReference type="ARBA" id="ARBA00022475"/>
    </source>
</evidence>
<keyword evidence="5 7" id="KW-1133">Transmembrane helix</keyword>
<name>A0A5B1BQZ0_MYCSI</name>
<keyword evidence="6 7" id="KW-0472">Membrane</keyword>
<comment type="subcellular location">
    <subcellularLocation>
        <location evidence="1">Cell membrane</location>
        <topology evidence="1">Multi-pass membrane protein</topology>
    </subcellularLocation>
</comment>
<reference evidence="8 9" key="1">
    <citation type="submission" date="2019-09" db="EMBL/GenBank/DDBJ databases">
        <title>Report of infection by Mycobacterium simiae a patient suffering from pulmonary tuberculosis.</title>
        <authorList>
            <person name="Mohanty P.S."/>
            <person name="Bansal A.K."/>
            <person name="Singh H."/>
            <person name="Sharma S."/>
            <person name="Patil S.A."/>
            <person name="Upadhaya P."/>
            <person name="Singh P.K."/>
            <person name="Kumar D."/>
            <person name="Kumar S."/>
            <person name="Singh R.K."/>
            <person name="Chaudhary B."/>
        </authorList>
    </citation>
    <scope>NUCLEOTIDE SEQUENCE [LARGE SCALE GENOMIC DNA]</scope>
    <source>
        <strain evidence="8 9">JAL-560-SIM</strain>
    </source>
</reference>
<feature type="transmembrane region" description="Helical" evidence="7">
    <location>
        <begin position="33"/>
        <end position="51"/>
    </location>
</feature>